<comment type="caution">
    <text evidence="1">The sequence shown here is derived from an EMBL/GenBank/DDBJ whole genome shotgun (WGS) entry which is preliminary data.</text>
</comment>
<protein>
    <submittedName>
        <fullName evidence="1">Uncharacterized protein</fullName>
    </submittedName>
</protein>
<name>A0A226BV81_9FIRM</name>
<accession>A0A226BV81</accession>
<keyword evidence="2" id="KW-1185">Reference proteome</keyword>
<sequence length="63" mass="6782">MAYTTNVIVAIVTVAPEKISAGTIPIFYEDSLEEAEQTALTVSRITRGVVHSLENGVLIIAKH</sequence>
<reference evidence="1 2" key="1">
    <citation type="submission" date="2017-06" db="EMBL/GenBank/DDBJ databases">
        <title>Draft Genome Sequence of Natranaerobius trueperi halophilic, alkalithermophilic bacteria from soda lakes.</title>
        <authorList>
            <person name="Zhao B."/>
        </authorList>
    </citation>
    <scope>NUCLEOTIDE SEQUENCE [LARGE SCALE GENOMIC DNA]</scope>
    <source>
        <strain evidence="1 2">DSM 18760</strain>
    </source>
</reference>
<dbReference type="RefSeq" id="WP_089024348.1">
    <property type="nucleotide sequence ID" value="NZ_NIQC01000032.1"/>
</dbReference>
<dbReference type="AlphaFoldDB" id="A0A226BV81"/>
<dbReference type="OrthoDB" id="1955035at2"/>
<evidence type="ECO:0000313" key="2">
    <source>
        <dbReference type="Proteomes" id="UP000214588"/>
    </source>
</evidence>
<dbReference type="Proteomes" id="UP000214588">
    <property type="component" value="Unassembled WGS sequence"/>
</dbReference>
<dbReference type="Pfam" id="PF21835">
    <property type="entry name" value="YIEGIA_cap"/>
    <property type="match status" value="1"/>
</dbReference>
<evidence type="ECO:0000313" key="1">
    <source>
        <dbReference type="EMBL" id="OWZ82948.1"/>
    </source>
</evidence>
<gene>
    <name evidence="1" type="ORF">CDO51_11235</name>
</gene>
<dbReference type="EMBL" id="NIQC01000032">
    <property type="protein sequence ID" value="OWZ82948.1"/>
    <property type="molecule type" value="Genomic_DNA"/>
</dbReference>
<organism evidence="1 2">
    <name type="scientific">Natranaerobius trueperi</name>
    <dbReference type="NCBI Taxonomy" id="759412"/>
    <lineage>
        <taxon>Bacteria</taxon>
        <taxon>Bacillati</taxon>
        <taxon>Bacillota</taxon>
        <taxon>Clostridia</taxon>
        <taxon>Natranaerobiales</taxon>
        <taxon>Natranaerobiaceae</taxon>
        <taxon>Natranaerobius</taxon>
    </lineage>
</organism>
<dbReference type="InterPro" id="IPR054055">
    <property type="entry name" value="YpzH"/>
</dbReference>
<proteinExistence type="predicted"/>